<evidence type="ECO:0000313" key="1">
    <source>
        <dbReference type="EMBL" id="TWH80982.1"/>
    </source>
</evidence>
<protein>
    <submittedName>
        <fullName evidence="1">Uncharacterized protein</fullName>
    </submittedName>
</protein>
<dbReference type="GeneID" id="65405493"/>
<dbReference type="OrthoDB" id="2906813at2"/>
<name>A0A562JCU1_9BACI</name>
<dbReference type="EMBL" id="VLKI01000018">
    <property type="protein sequence ID" value="TWH80982.1"/>
    <property type="molecule type" value="Genomic_DNA"/>
</dbReference>
<reference evidence="1 2" key="1">
    <citation type="journal article" date="2015" name="Stand. Genomic Sci.">
        <title>Genomic Encyclopedia of Bacterial and Archaeal Type Strains, Phase III: the genomes of soil and plant-associated and newly described type strains.</title>
        <authorList>
            <person name="Whitman W.B."/>
            <person name="Woyke T."/>
            <person name="Klenk H.P."/>
            <person name="Zhou Y."/>
            <person name="Lilburn T.G."/>
            <person name="Beck B.J."/>
            <person name="De Vos P."/>
            <person name="Vandamme P."/>
            <person name="Eisen J.A."/>
            <person name="Garrity G."/>
            <person name="Hugenholtz P."/>
            <person name="Kyrpides N.C."/>
        </authorList>
    </citation>
    <scope>NUCLEOTIDE SEQUENCE [LARGE SCALE GENOMIC DNA]</scope>
    <source>
        <strain evidence="1 2">CGMCC 1.10115</strain>
    </source>
</reference>
<sequence length="87" mass="10203">MKVVIQTILNIEGNRGYRSGEFFVRDSDFKKEPNFAVAVIAYEWIQQQIRESGCRETIIEKVTWNEEHDITEDVKQISPVIKDDLPF</sequence>
<organism evidence="1 2">
    <name type="scientific">Cytobacillus oceanisediminis</name>
    <dbReference type="NCBI Taxonomy" id="665099"/>
    <lineage>
        <taxon>Bacteria</taxon>
        <taxon>Bacillati</taxon>
        <taxon>Bacillota</taxon>
        <taxon>Bacilli</taxon>
        <taxon>Bacillales</taxon>
        <taxon>Bacillaceae</taxon>
        <taxon>Cytobacillus</taxon>
    </lineage>
</organism>
<gene>
    <name evidence="1" type="ORF">IQ19_04399</name>
</gene>
<dbReference type="AlphaFoldDB" id="A0A562JCU1"/>
<dbReference type="Proteomes" id="UP000318667">
    <property type="component" value="Unassembled WGS sequence"/>
</dbReference>
<proteinExistence type="predicted"/>
<keyword evidence="2" id="KW-1185">Reference proteome</keyword>
<comment type="caution">
    <text evidence="1">The sequence shown here is derived from an EMBL/GenBank/DDBJ whole genome shotgun (WGS) entry which is preliminary data.</text>
</comment>
<accession>A0A562JCU1</accession>
<evidence type="ECO:0000313" key="2">
    <source>
        <dbReference type="Proteomes" id="UP000318667"/>
    </source>
</evidence>
<dbReference type="RefSeq" id="WP_144544885.1">
    <property type="nucleotide sequence ID" value="NZ_CBCSDC010000020.1"/>
</dbReference>